<sequence>MKDLGQTKHILGVEILRDRANGKIWVSQKKYIYKVLKRFNMDNARAVSCPMGTQFEMSSKMSPKTNDEIKHMEKVPYTSAVGSLMYAMVCTRLDIAFAVGLVSRFSSNPGKEHWEDLVGDVDSQKSTSGYLMVYAEEQSLGKQSYRSALPCQLQRQNNKNSTLHSRSKHIKIKYHWIREALETKQLAIDKIHTSENGSDMLTKILPKVKHEYCCDKAGLSLDHKHHS</sequence>
<protein>
    <recommendedName>
        <fullName evidence="3">Retrovirus-related Pol polyprotein from transposon TNT 1-94</fullName>
    </recommendedName>
</protein>
<dbReference type="PANTHER" id="PTHR11439">
    <property type="entry name" value="GAG-POL-RELATED RETROTRANSPOSON"/>
    <property type="match status" value="1"/>
</dbReference>
<proteinExistence type="predicted"/>
<evidence type="ECO:0000313" key="2">
    <source>
        <dbReference type="Proteomes" id="UP001454036"/>
    </source>
</evidence>
<dbReference type="AlphaFoldDB" id="A0AAV3RNI9"/>
<gene>
    <name evidence="1" type="ORF">LIER_42301</name>
</gene>
<comment type="caution">
    <text evidence="1">The sequence shown here is derived from an EMBL/GenBank/DDBJ whole genome shotgun (WGS) entry which is preliminary data.</text>
</comment>
<keyword evidence="2" id="KW-1185">Reference proteome</keyword>
<dbReference type="CDD" id="cd09272">
    <property type="entry name" value="RNase_HI_RT_Ty1"/>
    <property type="match status" value="1"/>
</dbReference>
<dbReference type="PANTHER" id="PTHR11439:SF467">
    <property type="entry name" value="INTEGRASE CATALYTIC DOMAIN-CONTAINING PROTEIN"/>
    <property type="match status" value="1"/>
</dbReference>
<reference evidence="1 2" key="1">
    <citation type="submission" date="2024-01" db="EMBL/GenBank/DDBJ databases">
        <title>The complete chloroplast genome sequence of Lithospermum erythrorhizon: insights into the phylogenetic relationship among Boraginaceae species and the maternal lineages of purple gromwells.</title>
        <authorList>
            <person name="Okada T."/>
            <person name="Watanabe K."/>
        </authorList>
    </citation>
    <scope>NUCLEOTIDE SEQUENCE [LARGE SCALE GENOMIC DNA]</scope>
</reference>
<accession>A0AAV3RNI9</accession>
<name>A0AAV3RNI9_LITER</name>
<evidence type="ECO:0008006" key="3">
    <source>
        <dbReference type="Google" id="ProtNLM"/>
    </source>
</evidence>
<organism evidence="1 2">
    <name type="scientific">Lithospermum erythrorhizon</name>
    <name type="common">Purple gromwell</name>
    <name type="synonym">Lithospermum officinale var. erythrorhizon</name>
    <dbReference type="NCBI Taxonomy" id="34254"/>
    <lineage>
        <taxon>Eukaryota</taxon>
        <taxon>Viridiplantae</taxon>
        <taxon>Streptophyta</taxon>
        <taxon>Embryophyta</taxon>
        <taxon>Tracheophyta</taxon>
        <taxon>Spermatophyta</taxon>
        <taxon>Magnoliopsida</taxon>
        <taxon>eudicotyledons</taxon>
        <taxon>Gunneridae</taxon>
        <taxon>Pentapetalae</taxon>
        <taxon>asterids</taxon>
        <taxon>lamiids</taxon>
        <taxon>Boraginales</taxon>
        <taxon>Boraginaceae</taxon>
        <taxon>Boraginoideae</taxon>
        <taxon>Lithospermeae</taxon>
        <taxon>Lithospermum</taxon>
    </lineage>
</organism>
<evidence type="ECO:0000313" key="1">
    <source>
        <dbReference type="EMBL" id="GAA0182531.1"/>
    </source>
</evidence>
<dbReference type="Proteomes" id="UP001454036">
    <property type="component" value="Unassembled WGS sequence"/>
</dbReference>
<dbReference type="EMBL" id="BAABME010028846">
    <property type="protein sequence ID" value="GAA0182531.1"/>
    <property type="molecule type" value="Genomic_DNA"/>
</dbReference>